<feature type="chain" id="PRO_5012575883" description="CBM1 domain-containing protein" evidence="1">
    <location>
        <begin position="24"/>
        <end position="108"/>
    </location>
</feature>
<gene>
    <name evidence="2" type="ORF">BCR36DRAFT_374854</name>
</gene>
<name>A0A1Y1UVM3_9FUNG</name>
<accession>A0A1Y1UVM3</accession>
<keyword evidence="1" id="KW-0732">Signal</keyword>
<protein>
    <recommendedName>
        <fullName evidence="4">CBM1 domain-containing protein</fullName>
    </recommendedName>
</protein>
<feature type="signal peptide" evidence="1">
    <location>
        <begin position="1"/>
        <end position="23"/>
    </location>
</feature>
<dbReference type="Proteomes" id="UP000193719">
    <property type="component" value="Unassembled WGS sequence"/>
</dbReference>
<keyword evidence="3" id="KW-1185">Reference proteome</keyword>
<reference evidence="2 3" key="2">
    <citation type="submission" date="2016-08" db="EMBL/GenBank/DDBJ databases">
        <title>Pervasive Adenine N6-methylation of Active Genes in Fungi.</title>
        <authorList>
            <consortium name="DOE Joint Genome Institute"/>
            <person name="Mondo S.J."/>
            <person name="Dannebaum R.O."/>
            <person name="Kuo R.C."/>
            <person name="Labutti K."/>
            <person name="Haridas S."/>
            <person name="Kuo A."/>
            <person name="Salamov A."/>
            <person name="Ahrendt S.R."/>
            <person name="Lipzen A."/>
            <person name="Sullivan W."/>
            <person name="Andreopoulos W.B."/>
            <person name="Clum A."/>
            <person name="Lindquist E."/>
            <person name="Daum C."/>
            <person name="Ramamoorthy G.K."/>
            <person name="Gryganskyi A."/>
            <person name="Culley D."/>
            <person name="Magnuson J.K."/>
            <person name="James T.Y."/>
            <person name="O'Malley M.A."/>
            <person name="Stajich J.E."/>
            <person name="Spatafora J.W."/>
            <person name="Visel A."/>
            <person name="Grigoriev I.V."/>
        </authorList>
    </citation>
    <scope>NUCLEOTIDE SEQUENCE [LARGE SCALE GENOMIC DNA]</scope>
    <source>
        <strain evidence="3">finn</strain>
    </source>
</reference>
<sequence>MQFKNTFVTLVVLLCAAFASVNATVCRTQKGVAWCEGTRCWKRDTSTFTRTYCSSASVDGTYQFNGSNCRRCPSTSCAIVTKLFHGSLPAYHSANGYVLTSKGWCYYG</sequence>
<reference evidence="2 3" key="1">
    <citation type="submission" date="2016-08" db="EMBL/GenBank/DDBJ databases">
        <title>Genomes of anaerobic fungi encode conserved fungal cellulosomes for biomass hydrolysis.</title>
        <authorList>
            <consortium name="DOE Joint Genome Institute"/>
            <person name="Haitjema C.H."/>
            <person name="Gilmore S.P."/>
            <person name="Henske J.K."/>
            <person name="Solomon K.V."/>
            <person name="De Groot R."/>
            <person name="Kuo A."/>
            <person name="Mondo S.J."/>
            <person name="Salamov A.A."/>
            <person name="Labutti K."/>
            <person name="Zhao Z."/>
            <person name="Chiniquy J."/>
            <person name="Barry K."/>
            <person name="Brewer H.M."/>
            <person name="Purvine S.O."/>
            <person name="Wright A.T."/>
            <person name="Boxma B."/>
            <person name="Van Alen T."/>
            <person name="Hackstein J.H."/>
            <person name="Baker S.E."/>
            <person name="Grigoriev I.V."/>
            <person name="O'Malley M.A."/>
        </authorList>
    </citation>
    <scope>NUCLEOTIDE SEQUENCE [LARGE SCALE GENOMIC DNA]</scope>
    <source>
        <strain evidence="3">finn</strain>
    </source>
</reference>
<evidence type="ECO:0000256" key="1">
    <source>
        <dbReference type="SAM" id="SignalP"/>
    </source>
</evidence>
<dbReference type="EMBL" id="MCFH01000073">
    <property type="protein sequence ID" value="ORX41987.1"/>
    <property type="molecule type" value="Genomic_DNA"/>
</dbReference>
<evidence type="ECO:0000313" key="2">
    <source>
        <dbReference type="EMBL" id="ORX41987.1"/>
    </source>
</evidence>
<proteinExistence type="predicted"/>
<evidence type="ECO:0000313" key="3">
    <source>
        <dbReference type="Proteomes" id="UP000193719"/>
    </source>
</evidence>
<evidence type="ECO:0008006" key="4">
    <source>
        <dbReference type="Google" id="ProtNLM"/>
    </source>
</evidence>
<dbReference type="AlphaFoldDB" id="A0A1Y1UVM3"/>
<organism evidence="2 3">
    <name type="scientific">Piromyces finnis</name>
    <dbReference type="NCBI Taxonomy" id="1754191"/>
    <lineage>
        <taxon>Eukaryota</taxon>
        <taxon>Fungi</taxon>
        <taxon>Fungi incertae sedis</taxon>
        <taxon>Chytridiomycota</taxon>
        <taxon>Chytridiomycota incertae sedis</taxon>
        <taxon>Neocallimastigomycetes</taxon>
        <taxon>Neocallimastigales</taxon>
        <taxon>Neocallimastigaceae</taxon>
        <taxon>Piromyces</taxon>
    </lineage>
</organism>
<comment type="caution">
    <text evidence="2">The sequence shown here is derived from an EMBL/GenBank/DDBJ whole genome shotgun (WGS) entry which is preliminary data.</text>
</comment>